<accession>A0A7C4M4Z0</accession>
<proteinExistence type="predicted"/>
<keyword evidence="1" id="KW-1133">Transmembrane helix</keyword>
<dbReference type="EMBL" id="DSYQ01000001">
    <property type="protein sequence ID" value="HGT70666.1"/>
    <property type="molecule type" value="Genomic_DNA"/>
</dbReference>
<name>A0A7C4M4Z0_UNCC3</name>
<keyword evidence="1" id="KW-0812">Transmembrane</keyword>
<comment type="caution">
    <text evidence="2">The sequence shown here is derived from an EMBL/GenBank/DDBJ whole genome shotgun (WGS) entry which is preliminary data.</text>
</comment>
<evidence type="ECO:0000256" key="1">
    <source>
        <dbReference type="SAM" id="Phobius"/>
    </source>
</evidence>
<sequence>MSKTGKIIFWLVIVVFVLSSFLTYGSFYFSPQSIGQDNRVVVSPEEKQEAEDKKMAEKYGQGMQGILKKTSQNVDGEDLDKYYLEIGDIPFLILKSQDEINFDRYLNKNVKVWGEMLQGEEQMTMNVKFIDLR</sequence>
<gene>
    <name evidence="2" type="ORF">ENT43_00210</name>
</gene>
<reference evidence="2" key="1">
    <citation type="journal article" date="2020" name="mSystems">
        <title>Genome- and Community-Level Interaction Insights into Carbon Utilization and Element Cycling Functions of Hydrothermarchaeota in Hydrothermal Sediment.</title>
        <authorList>
            <person name="Zhou Z."/>
            <person name="Liu Y."/>
            <person name="Xu W."/>
            <person name="Pan J."/>
            <person name="Luo Z.H."/>
            <person name="Li M."/>
        </authorList>
    </citation>
    <scope>NUCLEOTIDE SEQUENCE [LARGE SCALE GENOMIC DNA]</scope>
    <source>
        <strain evidence="2">SpSt-579</strain>
    </source>
</reference>
<feature type="transmembrane region" description="Helical" evidence="1">
    <location>
        <begin position="7"/>
        <end position="29"/>
    </location>
</feature>
<evidence type="ECO:0000313" key="2">
    <source>
        <dbReference type="EMBL" id="HGT70666.1"/>
    </source>
</evidence>
<keyword evidence="1" id="KW-0472">Membrane</keyword>
<protein>
    <submittedName>
        <fullName evidence="2">Uncharacterized protein</fullName>
    </submittedName>
</protein>
<organism evidence="2">
    <name type="scientific">candidate division CPR3 bacterium</name>
    <dbReference type="NCBI Taxonomy" id="2268181"/>
    <lineage>
        <taxon>Bacteria</taxon>
        <taxon>Bacteria division CPR3</taxon>
    </lineage>
</organism>
<dbReference type="AlphaFoldDB" id="A0A7C4M4Z0"/>